<reference evidence="1" key="2">
    <citation type="submission" date="2025-08" db="UniProtKB">
        <authorList>
            <consortium name="Ensembl"/>
        </authorList>
    </citation>
    <scope>IDENTIFICATION</scope>
</reference>
<reference evidence="1" key="3">
    <citation type="submission" date="2025-09" db="UniProtKB">
        <authorList>
            <consortium name="Ensembl"/>
        </authorList>
    </citation>
    <scope>IDENTIFICATION</scope>
</reference>
<organism evidence="1 2">
    <name type="scientific">Macaca fascicularis</name>
    <name type="common">Crab-eating macaque</name>
    <name type="synonym">Cynomolgus monkey</name>
    <dbReference type="NCBI Taxonomy" id="9541"/>
    <lineage>
        <taxon>Eukaryota</taxon>
        <taxon>Metazoa</taxon>
        <taxon>Chordata</taxon>
        <taxon>Craniata</taxon>
        <taxon>Vertebrata</taxon>
        <taxon>Euteleostomi</taxon>
        <taxon>Mammalia</taxon>
        <taxon>Eutheria</taxon>
        <taxon>Euarchontoglires</taxon>
        <taxon>Primates</taxon>
        <taxon>Haplorrhini</taxon>
        <taxon>Catarrhini</taxon>
        <taxon>Cercopithecidae</taxon>
        <taxon>Cercopithecinae</taxon>
        <taxon>Macaca</taxon>
    </lineage>
</organism>
<dbReference type="GeneTree" id="ENSGT00980000202103"/>
<protein>
    <submittedName>
        <fullName evidence="1">Uncharacterized protein</fullName>
    </submittedName>
</protein>
<evidence type="ECO:0000313" key="2">
    <source>
        <dbReference type="Proteomes" id="UP000233100"/>
    </source>
</evidence>
<dbReference type="Ensembl" id="ENSMFAT00000090749.1">
    <property type="protein sequence ID" value="ENSMFAP00000054200.1"/>
    <property type="gene ID" value="ENSMFAG00000059645.1"/>
</dbReference>
<proteinExistence type="predicted"/>
<evidence type="ECO:0000313" key="1">
    <source>
        <dbReference type="Ensembl" id="ENSMFAP00000054200.1"/>
    </source>
</evidence>
<reference evidence="1 2" key="1">
    <citation type="submission" date="2013-03" db="EMBL/GenBank/DDBJ databases">
        <authorList>
            <person name="Warren W."/>
            <person name="Wilson R.K."/>
        </authorList>
    </citation>
    <scope>NUCLEOTIDE SEQUENCE</scope>
</reference>
<dbReference type="Proteomes" id="UP000233100">
    <property type="component" value="Chromosome 17"/>
</dbReference>
<name>A0A7N9CN47_MACFA</name>
<sequence length="112" mass="12171">MAPGALLYEVSVDSCQEVFPSQEARGSGTHLRRQAVCPLAELEYCAGRSTALFRASRQEHLSLLKMCPQPPFPPGAVSQGEGSFIYKSLTGAATFLSEIPCPERRNLERQSG</sequence>
<keyword evidence="2" id="KW-1185">Reference proteome</keyword>
<dbReference type="AlphaFoldDB" id="A0A7N9CN47"/>
<accession>A0A7N9CN47</accession>